<protein>
    <recommendedName>
        <fullName evidence="5">AAA+ ATPase domain-containing protein</fullName>
    </recommendedName>
</protein>
<feature type="region of interest" description="Disordered" evidence="4">
    <location>
        <begin position="181"/>
        <end position="201"/>
    </location>
</feature>
<evidence type="ECO:0000313" key="6">
    <source>
        <dbReference type="EMBL" id="KRP31635.1"/>
    </source>
</evidence>
<sequence>EPMRNLASTWSAAVVGVEALPVEVEVDAGGGKENFVVVGLADTAVKESRQRVKAAVWNSGYSCPKGFITASLAPADLKKGGPCFDLPIALGLLACTGQISGERLAEWMVVGELALDGEVRGVRGALAIALLARGRRVKGLIVPAANAEEASAVEGVRIVPVRDLREAGEVIDGKTIPQAKLSSNGAKKEGPTGAEAAEDFSEVKGQEAVKRALEIAAAGNHNVLMIGPPGSGKSMLAKRLPGILPRMSLEESFETTRIHSVAGLIRSEGALVKERPFRSPHHTISDIGLIGGSANPSPGEVSLAHHGVLFLDELPEFKRSALEVLRQPLEDGQVTISRASGTMTFPARFMFVGAMNPSPRGYFEARSDGQAAKKYL</sequence>
<keyword evidence="2" id="KW-0547">Nucleotide-binding</keyword>
<dbReference type="PRINTS" id="PR01657">
    <property type="entry name" value="MCMFAMILY"/>
</dbReference>
<dbReference type="SUPFAM" id="SSF54211">
    <property type="entry name" value="Ribosomal protein S5 domain 2-like"/>
    <property type="match status" value="1"/>
</dbReference>
<evidence type="ECO:0000256" key="3">
    <source>
        <dbReference type="ARBA" id="ARBA00022840"/>
    </source>
</evidence>
<dbReference type="Gene3D" id="3.30.230.10">
    <property type="match status" value="1"/>
</dbReference>
<dbReference type="Pfam" id="PF01078">
    <property type="entry name" value="Mg_chelatase"/>
    <property type="match status" value="1"/>
</dbReference>
<organism evidence="6 7">
    <name type="scientific">Verrucomicrobia subdivision 6 bacterium BACL9 MAG-120924-bin69</name>
    <dbReference type="NCBI Taxonomy" id="1655635"/>
    <lineage>
        <taxon>Bacteria</taxon>
        <taxon>Pseudomonadati</taxon>
        <taxon>Verrucomicrobiota</taxon>
        <taxon>Verrucomicrobiia</taxon>
        <taxon>Verrucomicrobiales</taxon>
        <taxon>Verrucomicrobia subdivision 6</taxon>
    </lineage>
</organism>
<dbReference type="NCBIfam" id="TIGR00368">
    <property type="entry name" value="YifB family Mg chelatase-like AAA ATPase"/>
    <property type="match status" value="1"/>
</dbReference>
<dbReference type="GO" id="GO:0005524">
    <property type="term" value="F:ATP binding"/>
    <property type="evidence" value="ECO:0007669"/>
    <property type="project" value="UniProtKB-KW"/>
</dbReference>
<dbReference type="InterPro" id="IPR014721">
    <property type="entry name" value="Ribsml_uS5_D2-typ_fold_subgr"/>
</dbReference>
<dbReference type="InterPro" id="IPR001208">
    <property type="entry name" value="MCM_dom"/>
</dbReference>
<accession>A0A0R2XB33</accession>
<proteinExistence type="inferred from homology"/>
<dbReference type="InterPro" id="IPR003593">
    <property type="entry name" value="AAA+_ATPase"/>
</dbReference>
<feature type="domain" description="AAA+ ATPase" evidence="5">
    <location>
        <begin position="219"/>
        <end position="376"/>
    </location>
</feature>
<feature type="non-terminal residue" evidence="6">
    <location>
        <position position="376"/>
    </location>
</feature>
<dbReference type="GO" id="GO:0003677">
    <property type="term" value="F:DNA binding"/>
    <property type="evidence" value="ECO:0007669"/>
    <property type="project" value="InterPro"/>
</dbReference>
<evidence type="ECO:0000256" key="4">
    <source>
        <dbReference type="SAM" id="MobiDB-lite"/>
    </source>
</evidence>
<evidence type="ECO:0000256" key="1">
    <source>
        <dbReference type="ARBA" id="ARBA00006354"/>
    </source>
</evidence>
<feature type="non-terminal residue" evidence="6">
    <location>
        <position position="1"/>
    </location>
</feature>
<dbReference type="SMART" id="SM00382">
    <property type="entry name" value="AAA"/>
    <property type="match status" value="1"/>
</dbReference>
<dbReference type="Pfam" id="PF13541">
    <property type="entry name" value="ChlI"/>
    <property type="match status" value="1"/>
</dbReference>
<dbReference type="PANTHER" id="PTHR32039:SF7">
    <property type="entry name" value="COMPETENCE PROTEIN COMM"/>
    <property type="match status" value="1"/>
</dbReference>
<dbReference type="InterPro" id="IPR020568">
    <property type="entry name" value="Ribosomal_Su5_D2-typ_SF"/>
</dbReference>
<dbReference type="EMBL" id="LIDN01000435">
    <property type="protein sequence ID" value="KRP31635.1"/>
    <property type="molecule type" value="Genomic_DNA"/>
</dbReference>
<dbReference type="InterPro" id="IPR045006">
    <property type="entry name" value="CHLI-like"/>
</dbReference>
<evidence type="ECO:0000313" key="7">
    <source>
        <dbReference type="Proteomes" id="UP000051220"/>
    </source>
</evidence>
<dbReference type="SUPFAM" id="SSF52540">
    <property type="entry name" value="P-loop containing nucleoside triphosphate hydrolases"/>
    <property type="match status" value="1"/>
</dbReference>
<evidence type="ECO:0000259" key="5">
    <source>
        <dbReference type="SMART" id="SM00382"/>
    </source>
</evidence>
<comment type="caution">
    <text evidence="6">The sequence shown here is derived from an EMBL/GenBank/DDBJ whole genome shotgun (WGS) entry which is preliminary data.</text>
</comment>
<dbReference type="PANTHER" id="PTHR32039">
    <property type="entry name" value="MAGNESIUM-CHELATASE SUBUNIT CHLI"/>
    <property type="match status" value="1"/>
</dbReference>
<dbReference type="InterPro" id="IPR027417">
    <property type="entry name" value="P-loop_NTPase"/>
</dbReference>
<gene>
    <name evidence="6" type="ORF">ABS33_08310</name>
</gene>
<dbReference type="Gene3D" id="3.40.50.300">
    <property type="entry name" value="P-loop containing nucleotide triphosphate hydrolases"/>
    <property type="match status" value="1"/>
</dbReference>
<name>A0A0R2XB33_9BACT</name>
<reference evidence="6 7" key="1">
    <citation type="submission" date="2015-10" db="EMBL/GenBank/DDBJ databases">
        <title>Metagenome-Assembled Genomes uncover a global brackish microbiome.</title>
        <authorList>
            <person name="Hugerth L.W."/>
            <person name="Larsson J."/>
            <person name="Alneberg J."/>
            <person name="Lindh M.V."/>
            <person name="Legrand C."/>
            <person name="Pinhassi J."/>
            <person name="Andersson A.F."/>
        </authorList>
    </citation>
    <scope>NUCLEOTIDE SEQUENCE [LARGE SCALE GENOMIC DNA]</scope>
    <source>
        <strain evidence="6">BACL9 MAG-120924-bin69</strain>
    </source>
</reference>
<dbReference type="InterPro" id="IPR004482">
    <property type="entry name" value="Mg_chelat-rel"/>
</dbReference>
<dbReference type="InterPro" id="IPR000523">
    <property type="entry name" value="Mg_chelatse_chII-like_cat_dom"/>
</dbReference>
<dbReference type="AlphaFoldDB" id="A0A0R2XB33"/>
<dbReference type="Proteomes" id="UP000051220">
    <property type="component" value="Unassembled WGS sequence"/>
</dbReference>
<evidence type="ECO:0000256" key="2">
    <source>
        <dbReference type="ARBA" id="ARBA00022741"/>
    </source>
</evidence>
<keyword evidence="3" id="KW-0067">ATP-binding</keyword>
<comment type="similarity">
    <text evidence="1">Belongs to the Mg-chelatase subunits D/I family. ComM subfamily.</text>
</comment>